<protein>
    <submittedName>
        <fullName evidence="1">Uncharacterized protein</fullName>
    </submittedName>
</protein>
<organism evidence="1 2">
    <name type="scientific">Gordonia phage TinaLin</name>
    <dbReference type="NCBI Taxonomy" id="2797324"/>
    <lineage>
        <taxon>Viruses</taxon>
        <taxon>Duplodnaviria</taxon>
        <taxon>Heunggongvirae</taxon>
        <taxon>Uroviricota</taxon>
        <taxon>Caudoviricetes</taxon>
        <taxon>Ruthgordonvirinae</taxon>
        <taxon>Tinalinvirus</taxon>
        <taxon>Tinalinvirus tinalin</taxon>
    </lineage>
</organism>
<reference evidence="1 2" key="1">
    <citation type="submission" date="2020-10" db="EMBL/GenBank/DDBJ databases">
        <authorList>
            <person name="Tina S.-P."/>
            <person name="Abby P."/>
            <person name="Briggs L.A."/>
            <person name="Washington J.M."/>
            <person name="Garlena R.A."/>
            <person name="Russell D.A."/>
            <person name="Pope W.H."/>
            <person name="Jacobs-Sera D."/>
            <person name="Hatfull G.F."/>
        </authorList>
    </citation>
    <scope>NUCLEOTIDE SEQUENCE [LARGE SCALE GENOMIC DNA]</scope>
</reference>
<gene>
    <name evidence="1" type="primary">2</name>
    <name evidence="1" type="ORF">SEA_TINALIN_2</name>
</gene>
<keyword evidence="2" id="KW-1185">Reference proteome</keyword>
<evidence type="ECO:0000313" key="2">
    <source>
        <dbReference type="Proteomes" id="UP000596151"/>
    </source>
</evidence>
<dbReference type="KEGG" id="vg:63911758"/>
<dbReference type="GeneID" id="63911758"/>
<dbReference type="Proteomes" id="UP000596151">
    <property type="component" value="Segment"/>
</dbReference>
<name>A0A7T7K7X5_9CAUD</name>
<proteinExistence type="predicted"/>
<sequence>MNNTTAAHAAAALAREDQDRQIAADTRRFAAEHSRNLLNNVDATGGDFLVKGFVQTARNHDVDPETLRAELGRIARILDRHDTAAKLDSMAL</sequence>
<accession>A0A7T7K7X5</accession>
<evidence type="ECO:0000313" key="1">
    <source>
        <dbReference type="EMBL" id="QQM15091.1"/>
    </source>
</evidence>
<dbReference type="RefSeq" id="YP_010051018.1">
    <property type="nucleotide sequence ID" value="NC_054437.1"/>
</dbReference>
<dbReference type="EMBL" id="MW132713">
    <property type="protein sequence ID" value="QQM15091.1"/>
    <property type="molecule type" value="Genomic_DNA"/>
</dbReference>